<accession>A0A231V2K1</accession>
<organism evidence="1 2">
    <name type="scientific">Notoacmeibacter marinus</name>
    <dbReference type="NCBI Taxonomy" id="1876515"/>
    <lineage>
        <taxon>Bacteria</taxon>
        <taxon>Pseudomonadati</taxon>
        <taxon>Pseudomonadota</taxon>
        <taxon>Alphaproteobacteria</taxon>
        <taxon>Hyphomicrobiales</taxon>
        <taxon>Notoacmeibacteraceae</taxon>
        <taxon>Notoacmeibacter</taxon>
    </lineage>
</organism>
<dbReference type="AlphaFoldDB" id="A0A231V2K1"/>
<gene>
    <name evidence="1" type="ORF">B7H23_05790</name>
</gene>
<sequence length="90" mass="10883">MSDQREMELMLKGYGLTTAEILYRMPDHPDFLQTYLWQDYDVAPRFPAMKKFLNFWQEKLDGPLHSIRYCHRRLIRPGEWKNVAGEIQLH</sequence>
<dbReference type="EMBL" id="NBYO01000001">
    <property type="protein sequence ID" value="OXT02409.1"/>
    <property type="molecule type" value="Genomic_DNA"/>
</dbReference>
<keyword evidence="2" id="KW-1185">Reference proteome</keyword>
<protein>
    <submittedName>
        <fullName evidence="1">Aspartate-semialdehyde dehydrogenase</fullName>
    </submittedName>
</protein>
<name>A0A231V2K1_9HYPH</name>
<dbReference type="InterPro" id="IPR009354">
    <property type="entry name" value="Usg"/>
</dbReference>
<reference evidence="2" key="1">
    <citation type="journal article" date="2017" name="Int. J. Syst. Evol. Microbiol.">
        <title>Notoacmeibacter marinus gen. nov., sp. nov., isolated from the gut of a limpet and proposal of Notoacmeibacteraceae fam. nov. in the order Rhizobiales of the class Alphaproteobacteria.</title>
        <authorList>
            <person name="Huang Z."/>
            <person name="Guo F."/>
            <person name="Lai Q."/>
        </authorList>
    </citation>
    <scope>NUCLEOTIDE SEQUENCE [LARGE SCALE GENOMIC DNA]</scope>
    <source>
        <strain evidence="2">XMTR2A4</strain>
    </source>
</reference>
<dbReference type="Proteomes" id="UP000215405">
    <property type="component" value="Unassembled WGS sequence"/>
</dbReference>
<evidence type="ECO:0000313" key="2">
    <source>
        <dbReference type="Proteomes" id="UP000215405"/>
    </source>
</evidence>
<dbReference type="OrthoDB" id="9811054at2"/>
<dbReference type="RefSeq" id="WP_094076364.1">
    <property type="nucleotide sequence ID" value="NZ_NBYO01000001.1"/>
</dbReference>
<dbReference type="Pfam" id="PF06233">
    <property type="entry name" value="Usg"/>
    <property type="match status" value="1"/>
</dbReference>
<evidence type="ECO:0000313" key="1">
    <source>
        <dbReference type="EMBL" id="OXT02409.1"/>
    </source>
</evidence>
<proteinExistence type="predicted"/>
<comment type="caution">
    <text evidence="1">The sequence shown here is derived from an EMBL/GenBank/DDBJ whole genome shotgun (WGS) entry which is preliminary data.</text>
</comment>